<dbReference type="InterPro" id="IPR001460">
    <property type="entry name" value="PCN-bd_Tpept"/>
</dbReference>
<organism evidence="6 7">
    <name type="scientific">Paucidesulfovibrio gracilis DSM 16080</name>
    <dbReference type="NCBI Taxonomy" id="1121449"/>
    <lineage>
        <taxon>Bacteria</taxon>
        <taxon>Pseudomonadati</taxon>
        <taxon>Thermodesulfobacteriota</taxon>
        <taxon>Desulfovibrionia</taxon>
        <taxon>Desulfovibrionales</taxon>
        <taxon>Desulfovibrionaceae</taxon>
        <taxon>Paucidesulfovibrio</taxon>
    </lineage>
</organism>
<keyword evidence="6" id="KW-0131">Cell cycle</keyword>
<dbReference type="PANTHER" id="PTHR30627:SF1">
    <property type="entry name" value="PEPTIDOGLYCAN D,D-TRANSPEPTIDASE FTSI"/>
    <property type="match status" value="1"/>
</dbReference>
<dbReference type="InterPro" id="IPR005311">
    <property type="entry name" value="PBP_dimer"/>
</dbReference>
<comment type="subcellular location">
    <subcellularLocation>
        <location evidence="1">Membrane</location>
    </subcellularLocation>
</comment>
<evidence type="ECO:0000256" key="3">
    <source>
        <dbReference type="ARBA" id="ARBA00023136"/>
    </source>
</evidence>
<dbReference type="Pfam" id="PF03717">
    <property type="entry name" value="PBP_dimer"/>
    <property type="match status" value="1"/>
</dbReference>
<evidence type="ECO:0000313" key="6">
    <source>
        <dbReference type="EMBL" id="SKA72366.1"/>
    </source>
</evidence>
<dbReference type="GO" id="GO:0005886">
    <property type="term" value="C:plasma membrane"/>
    <property type="evidence" value="ECO:0007669"/>
    <property type="project" value="TreeGrafter"/>
</dbReference>
<feature type="domain" description="PASTA" evidence="5">
    <location>
        <begin position="597"/>
        <end position="662"/>
    </location>
</feature>
<dbReference type="SUPFAM" id="SSF54184">
    <property type="entry name" value="Penicillin-binding protein 2x (pbp-2x), c-terminal domain"/>
    <property type="match status" value="1"/>
</dbReference>
<evidence type="ECO:0000313" key="7">
    <source>
        <dbReference type="Proteomes" id="UP000190027"/>
    </source>
</evidence>
<dbReference type="InterPro" id="IPR012338">
    <property type="entry name" value="Beta-lactam/transpept-like"/>
</dbReference>
<dbReference type="InterPro" id="IPR036138">
    <property type="entry name" value="PBP_dimer_sf"/>
</dbReference>
<dbReference type="GO" id="GO:0004180">
    <property type="term" value="F:carboxypeptidase activity"/>
    <property type="evidence" value="ECO:0007669"/>
    <property type="project" value="UniProtKB-KW"/>
</dbReference>
<dbReference type="Pfam" id="PF00905">
    <property type="entry name" value="Transpeptidase"/>
    <property type="match status" value="1"/>
</dbReference>
<keyword evidence="2" id="KW-0378">Hydrolase</keyword>
<dbReference type="Gene3D" id="3.90.1310.10">
    <property type="entry name" value="Penicillin-binding protein 2a (Domain 2)"/>
    <property type="match status" value="1"/>
</dbReference>
<accession>A0A1T4W530</accession>
<dbReference type="SUPFAM" id="SSF56601">
    <property type="entry name" value="beta-lactamase/transpeptidase-like"/>
    <property type="match status" value="1"/>
</dbReference>
<feature type="region of interest" description="Disordered" evidence="4">
    <location>
        <begin position="578"/>
        <end position="608"/>
    </location>
</feature>
<dbReference type="STRING" id="1121449.SAMN02745704_00360"/>
<protein>
    <submittedName>
        <fullName evidence="6">Cell division protein FtsI (Penicillin-binding protein 3)</fullName>
    </submittedName>
</protein>
<name>A0A1T4W530_9BACT</name>
<dbReference type="InterPro" id="IPR050515">
    <property type="entry name" value="Beta-lactam/transpept"/>
</dbReference>
<evidence type="ECO:0000256" key="1">
    <source>
        <dbReference type="ARBA" id="ARBA00004370"/>
    </source>
</evidence>
<keyword evidence="7" id="KW-1185">Reference proteome</keyword>
<dbReference type="Pfam" id="PF03793">
    <property type="entry name" value="PASTA"/>
    <property type="match status" value="1"/>
</dbReference>
<dbReference type="PANTHER" id="PTHR30627">
    <property type="entry name" value="PEPTIDOGLYCAN D,D-TRANSPEPTIDASE"/>
    <property type="match status" value="1"/>
</dbReference>
<reference evidence="6 7" key="1">
    <citation type="submission" date="2017-02" db="EMBL/GenBank/DDBJ databases">
        <authorList>
            <person name="Peterson S.W."/>
        </authorList>
    </citation>
    <scope>NUCLEOTIDE SEQUENCE [LARGE SCALE GENOMIC DNA]</scope>
    <source>
        <strain evidence="6 7">DSM 16080</strain>
    </source>
</reference>
<proteinExistence type="predicted"/>
<evidence type="ECO:0000256" key="4">
    <source>
        <dbReference type="SAM" id="MobiDB-lite"/>
    </source>
</evidence>
<dbReference type="EMBL" id="FUYC01000001">
    <property type="protein sequence ID" value="SKA72366.1"/>
    <property type="molecule type" value="Genomic_DNA"/>
</dbReference>
<evidence type="ECO:0000259" key="5">
    <source>
        <dbReference type="PROSITE" id="PS51178"/>
    </source>
</evidence>
<dbReference type="SUPFAM" id="SSF56519">
    <property type="entry name" value="Penicillin binding protein dimerisation domain"/>
    <property type="match status" value="1"/>
</dbReference>
<keyword evidence="2" id="KW-0645">Protease</keyword>
<keyword evidence="3" id="KW-0472">Membrane</keyword>
<dbReference type="RefSeq" id="WP_078715931.1">
    <property type="nucleotide sequence ID" value="NZ_FUYC01000001.1"/>
</dbReference>
<dbReference type="InterPro" id="IPR005543">
    <property type="entry name" value="PASTA_dom"/>
</dbReference>
<keyword evidence="6" id="KW-0132">Cell division</keyword>
<dbReference type="Gene3D" id="3.40.710.10">
    <property type="entry name" value="DD-peptidase/beta-lactamase superfamily"/>
    <property type="match status" value="1"/>
</dbReference>
<dbReference type="OrthoDB" id="9789078at2"/>
<dbReference type="PROSITE" id="PS51178">
    <property type="entry name" value="PASTA"/>
    <property type="match status" value="1"/>
</dbReference>
<dbReference type="GO" id="GO:0008658">
    <property type="term" value="F:penicillin binding"/>
    <property type="evidence" value="ECO:0007669"/>
    <property type="project" value="InterPro"/>
</dbReference>
<keyword evidence="2" id="KW-0121">Carboxypeptidase</keyword>
<dbReference type="Proteomes" id="UP000190027">
    <property type="component" value="Unassembled WGS sequence"/>
</dbReference>
<dbReference type="AlphaFoldDB" id="A0A1T4W530"/>
<gene>
    <name evidence="6" type="ORF">SAMN02745704_00360</name>
</gene>
<dbReference type="GO" id="GO:0071555">
    <property type="term" value="P:cell wall organization"/>
    <property type="evidence" value="ECO:0007669"/>
    <property type="project" value="TreeGrafter"/>
</dbReference>
<dbReference type="Gene3D" id="3.30.450.330">
    <property type="match status" value="1"/>
</dbReference>
<evidence type="ECO:0000256" key="2">
    <source>
        <dbReference type="ARBA" id="ARBA00022645"/>
    </source>
</evidence>
<dbReference type="GO" id="GO:0051301">
    <property type="term" value="P:cell division"/>
    <property type="evidence" value="ECO:0007669"/>
    <property type="project" value="UniProtKB-KW"/>
</dbReference>
<sequence>MRAKREHKRPGPSGSRLILAGILFALVWAGLWVRAGWIQLYRGPKLEQLAAKQTLSTEFERGRRGRILARDGDLLATSVEAKSAYLRPVEVSDRGTTAKALHDILGVSEQGLKAHLASRKNFIWIKRQITDREAVALTKADLDGVYLTSEYVRLYPQGRLAGQLLGFVNIDGKGMEGLERAFEPRLAGGKAEQVKLRDASGRRLYLDAQGREVDIDGQDLRLTIDTHIQDVTEQALADAVTRFKAKSGTTVVVRVPTGEILAMASYPFFNPNAYRRSTADIRRNRAAMDAVEPGSTMKPLLFAAALEEGVITPDKLIDCEEGRYKVGPNWIRDHHNYKWMSVNKVLRYSSNIGAAKIGEALGAQHYFDYLRHYGFGERSRLALPAESPGILRPVREWNEFDLAAASFGQGISVTALQMAQAFLPIACQGVRQPLRLVLLPKQDADFGPQDRMFSPSTAKQVLSMMTEVVQEDGTGRFARIPGVTMAGKTGTAQKATTTGGYGDKYLSSFVGLVPGDDPELLVVTMVDEPETTNAGGKVAAPVVKEVAMRTLAYYGRLPDPSSPAFEVVPDGEAVAEAAMAQQNTGPPEAPKPVSGSSFEGGTTPDVTGMPLRRAMEILARGGVVPVLKGNGMTVTGQRPDPGQPWPETGNQGGQDVFILWLS</sequence>